<dbReference type="InterPro" id="IPR039261">
    <property type="entry name" value="FNR_nucleotide-bd"/>
</dbReference>
<feature type="transmembrane region" description="Helical" evidence="15">
    <location>
        <begin position="214"/>
        <end position="236"/>
    </location>
</feature>
<evidence type="ECO:0000256" key="6">
    <source>
        <dbReference type="ARBA" id="ARBA00022630"/>
    </source>
</evidence>
<evidence type="ECO:0000256" key="9">
    <source>
        <dbReference type="ARBA" id="ARBA00022827"/>
    </source>
</evidence>
<dbReference type="Gene3D" id="3.40.50.80">
    <property type="entry name" value="Nucleotide-binding domain of ferredoxin-NADP reductase (FNR) module"/>
    <property type="match status" value="1"/>
</dbReference>
<dbReference type="InterPro" id="IPR001094">
    <property type="entry name" value="Flavdoxin-like"/>
</dbReference>
<dbReference type="Pfam" id="PF00258">
    <property type="entry name" value="Flavodoxin_1"/>
    <property type="match status" value="1"/>
</dbReference>
<evidence type="ECO:0000256" key="2">
    <source>
        <dbReference type="ARBA" id="ARBA00001971"/>
    </source>
</evidence>
<accession>A0ABR3SAN5</accession>
<organism evidence="18 19">
    <name type="scientific">Neofusicoccum ribis</name>
    <dbReference type="NCBI Taxonomy" id="45134"/>
    <lineage>
        <taxon>Eukaryota</taxon>
        <taxon>Fungi</taxon>
        <taxon>Dikarya</taxon>
        <taxon>Ascomycota</taxon>
        <taxon>Pezizomycotina</taxon>
        <taxon>Dothideomycetes</taxon>
        <taxon>Dothideomycetes incertae sedis</taxon>
        <taxon>Botryosphaeriales</taxon>
        <taxon>Botryosphaeriaceae</taxon>
        <taxon>Neofusicoccum</taxon>
    </lineage>
</organism>
<dbReference type="SUPFAM" id="SSF48264">
    <property type="entry name" value="Cytochrome P450"/>
    <property type="match status" value="1"/>
</dbReference>
<evidence type="ECO:0000259" key="17">
    <source>
        <dbReference type="PROSITE" id="PS51384"/>
    </source>
</evidence>
<keyword evidence="10" id="KW-0521">NADP</keyword>
<dbReference type="Gene3D" id="2.40.30.10">
    <property type="entry name" value="Translation factors"/>
    <property type="match status" value="1"/>
</dbReference>
<dbReference type="PANTHER" id="PTHR19384:SF127">
    <property type="entry name" value="BIFUNCTIONAL CYTOCHROME P450_NADPH--P450 REDUCTASE"/>
    <property type="match status" value="1"/>
</dbReference>
<comment type="catalytic activity">
    <reaction evidence="13">
        <text>2 oxidized [cytochrome P450] + NADPH = 2 reduced [cytochrome P450] + NADP(+) + H(+)</text>
        <dbReference type="Rhea" id="RHEA:24040"/>
        <dbReference type="Rhea" id="RHEA-COMP:14627"/>
        <dbReference type="Rhea" id="RHEA-COMP:14628"/>
        <dbReference type="ChEBI" id="CHEBI:15378"/>
        <dbReference type="ChEBI" id="CHEBI:55376"/>
        <dbReference type="ChEBI" id="CHEBI:57783"/>
        <dbReference type="ChEBI" id="CHEBI:58349"/>
        <dbReference type="ChEBI" id="CHEBI:60344"/>
        <dbReference type="EC" id="1.6.2.4"/>
    </reaction>
</comment>
<evidence type="ECO:0000259" key="16">
    <source>
        <dbReference type="PROSITE" id="PS50902"/>
    </source>
</evidence>
<keyword evidence="9" id="KW-0274">FAD</keyword>
<evidence type="ECO:0000256" key="7">
    <source>
        <dbReference type="ARBA" id="ARBA00022643"/>
    </source>
</evidence>
<feature type="transmembrane region" description="Helical" evidence="15">
    <location>
        <begin position="47"/>
        <end position="72"/>
    </location>
</feature>
<evidence type="ECO:0000256" key="13">
    <source>
        <dbReference type="ARBA" id="ARBA00049342"/>
    </source>
</evidence>
<dbReference type="PROSITE" id="PS50902">
    <property type="entry name" value="FLAVODOXIN_LIKE"/>
    <property type="match status" value="1"/>
</dbReference>
<evidence type="ECO:0000256" key="11">
    <source>
        <dbReference type="ARBA" id="ARBA00023002"/>
    </source>
</evidence>
<evidence type="ECO:0000256" key="10">
    <source>
        <dbReference type="ARBA" id="ARBA00022857"/>
    </source>
</evidence>
<name>A0ABR3SAN5_9PEZI</name>
<dbReference type="Gene3D" id="1.10.630.10">
    <property type="entry name" value="Cytochrome P450"/>
    <property type="match status" value="1"/>
</dbReference>
<evidence type="ECO:0000256" key="4">
    <source>
        <dbReference type="ARBA" id="ARBA00010018"/>
    </source>
</evidence>
<evidence type="ECO:0000256" key="1">
    <source>
        <dbReference type="ARBA" id="ARBA00001917"/>
    </source>
</evidence>
<dbReference type="Gene3D" id="1.20.990.10">
    <property type="entry name" value="NADPH-cytochrome p450 Reductase, Chain A, domain 3"/>
    <property type="match status" value="1"/>
</dbReference>
<keyword evidence="8" id="KW-0479">Metal-binding</keyword>
<dbReference type="PANTHER" id="PTHR19384">
    <property type="entry name" value="NITRIC OXIDE SYNTHASE-RELATED"/>
    <property type="match status" value="1"/>
</dbReference>
<dbReference type="Pfam" id="PF00067">
    <property type="entry name" value="p450"/>
    <property type="match status" value="1"/>
</dbReference>
<evidence type="ECO:0000313" key="18">
    <source>
        <dbReference type="EMBL" id="KAL1615517.1"/>
    </source>
</evidence>
<dbReference type="InterPro" id="IPR023173">
    <property type="entry name" value="NADPH_Cyt_P450_Rdtase_alpha"/>
</dbReference>
<dbReference type="PRINTS" id="PR00369">
    <property type="entry name" value="FLAVODOXIN"/>
</dbReference>
<dbReference type="CDD" id="cd11068">
    <property type="entry name" value="CYP120A1"/>
    <property type="match status" value="1"/>
</dbReference>
<dbReference type="InterPro" id="IPR036396">
    <property type="entry name" value="Cyt_P450_sf"/>
</dbReference>
<dbReference type="Pfam" id="PF00175">
    <property type="entry name" value="NAD_binding_1"/>
    <property type="match status" value="1"/>
</dbReference>
<dbReference type="InterPro" id="IPR003097">
    <property type="entry name" value="CysJ-like_FAD-binding"/>
</dbReference>
<dbReference type="InterPro" id="IPR001128">
    <property type="entry name" value="Cyt_P450"/>
</dbReference>
<dbReference type="SUPFAM" id="SSF52218">
    <property type="entry name" value="Flavoproteins"/>
    <property type="match status" value="1"/>
</dbReference>
<evidence type="ECO:0000256" key="5">
    <source>
        <dbReference type="ARBA" id="ARBA00022448"/>
    </source>
</evidence>
<comment type="cofactor">
    <cofactor evidence="3">
        <name>FAD</name>
        <dbReference type="ChEBI" id="CHEBI:57692"/>
    </cofactor>
</comment>
<keyword evidence="12" id="KW-0408">Iron</keyword>
<dbReference type="InterPro" id="IPR017938">
    <property type="entry name" value="Riboflavin_synthase-like_b-brl"/>
</dbReference>
<sequence>MPNHDLKPPPQLITDWRTAQYPHGVTRVVVGRVGVRISRKSLGPDDALMIAAMMLCAGMDAGLYLAFLRYGFDRHAWDLTESMVISARKVGFAIEAVNMACASLTKISILCFCKRLAGGTYKTSAYTLVVQGSIVFVGTALAVFTLTLFLSCYPLEAFWLQFSPSWLSQHRFACFDEFDHLISSTSVGVAEDFIVFGVPAALVWRLRITRKKKIALACLLGLGFFPCVAGILRIVYTIRVYNGYDATWNAYPAYICLVIETHLAILCASLPALNSSATNLVRHVRKNSNWSVLKNRGRNGSLSGRAEAEADLEIQEINQPGGHVAPPPPPKDAKAAKTEAVVAGAFVTSGLAMNPPSPEAGMDLRSAYFREPQSLAHVVLLNRSVTSVGGVSGAVSDLPTVHENEEIRPFTEELMEIPGPAGLPIVGNLWNIDLDSPLSSLIRICREYGPICQITVGGNKKLLVGSHAILDELCDEKRFHKAVTGGVGKLRHLTEDGLFTAYHDQHTWGIAHRILMPVFGPMKIREMFPEMKDVAVQLCLKWARYGPEHAIAVTDDFTRLTLDTIALCSMDLRFNSFYKDQMHPFVDSMNEVLKEAGVQAQIPDLLNHTLRRGSVSSFHASIAAMRATAAGLIAKRRAHPVAAPDLLNTLLHGRDPVTGEGLADSAIIDQLITFLVAGHETTSGLLSFAFYYLAAHPRCLAAARAEVDAVVGADPITVEHLARLPYLTAVLRETLRLQPTAPGFELSPFADTVVGGKYAVSKDDVLLAILPAAHRDPAVWGPDADAFAPERMLDAAFDRLPRNAWKPFGTGARACIGRAFAWQEALLVAALVLQCFDVEMVDPAYELRVKDSLTIKPDGFEVRVRLRRHASATGLLGALGGGAKGVGSEGEGGESEDEVGGGRPMTVLYGSNSGSCETLAHRLARDAAKKGWAAAPIATLDSAVEKLPTGQPVVLITASYDGEPADNAAGFVKWLEGLEGEPLKGVEYAVFGCGHRDWQATFHRIPKLINDLLEKAGAERVAAIGTADSAVSDLLSDLDAWQEETLWPALGHETGAGDEADMIKSMLKVEISQPRRNKIYNSLVEGTVTETCLLTASGAPVKKHVEILLPPGTSYAPGDHLQVLPVNPRRDVQRALARFNLAWDSLVKIGAKKNGVLPAKESIPAGELLGHYVELSQPATPKDLRILAAAATNPATKDALTHLAATFSSTTSATRAPSILNLLTSTSATIPSATTIPLPFGTFLSLLPPLRLRTYSISSSPTHHANHASLTFSVVASHQPADDPASAPPHLGVASNHLADLSRGDIVALTVRPTKPCFHPPADPATPIVLVAAGTGIAPFRAFVQARAARAPAAETLLFFGCRAPGVDDLYRDELDRLEAAGAVAVRRAYSRVEAGTALGPAEARGYVQELVAARRAELDGECG</sequence>
<dbReference type="Proteomes" id="UP001521116">
    <property type="component" value="Unassembled WGS sequence"/>
</dbReference>
<dbReference type="InterPro" id="IPR029039">
    <property type="entry name" value="Flavoprotein-like_sf"/>
</dbReference>
<keyword evidence="15" id="KW-0472">Membrane</keyword>
<evidence type="ECO:0000256" key="8">
    <source>
        <dbReference type="ARBA" id="ARBA00022723"/>
    </source>
</evidence>
<keyword evidence="19" id="KW-1185">Reference proteome</keyword>
<evidence type="ECO:0000256" key="15">
    <source>
        <dbReference type="SAM" id="Phobius"/>
    </source>
</evidence>
<dbReference type="InterPro" id="IPR001433">
    <property type="entry name" value="OxRdtase_FAD/NAD-bd"/>
</dbReference>
<dbReference type="InterPro" id="IPR049326">
    <property type="entry name" value="Rhodopsin_dom_fungi"/>
</dbReference>
<comment type="cofactor">
    <cofactor evidence="2">
        <name>heme</name>
        <dbReference type="ChEBI" id="CHEBI:30413"/>
    </cofactor>
</comment>
<keyword evidence="15" id="KW-0812">Transmembrane</keyword>
<gene>
    <name evidence="18" type="ORF">SLS56_011786</name>
</gene>
<dbReference type="PRINTS" id="PR00371">
    <property type="entry name" value="FPNCR"/>
</dbReference>
<dbReference type="Gene3D" id="3.40.50.360">
    <property type="match status" value="1"/>
</dbReference>
<dbReference type="InterPro" id="IPR017972">
    <property type="entry name" value="Cyt_P450_CS"/>
</dbReference>
<feature type="transmembrane region" description="Helical" evidence="15">
    <location>
        <begin position="92"/>
        <end position="113"/>
    </location>
</feature>
<feature type="domain" description="Flavodoxin-like" evidence="16">
    <location>
        <begin position="905"/>
        <end position="1046"/>
    </location>
</feature>
<evidence type="ECO:0000256" key="14">
    <source>
        <dbReference type="SAM" id="MobiDB-lite"/>
    </source>
</evidence>
<keyword evidence="7" id="KW-0288">FMN</keyword>
<dbReference type="SUPFAM" id="SSF52343">
    <property type="entry name" value="Ferredoxin reductase-like, C-terminal NADP-linked domain"/>
    <property type="match status" value="1"/>
</dbReference>
<comment type="similarity">
    <text evidence="4">In the N-terminal section; belongs to the cytochrome P450 family.</text>
</comment>
<feature type="domain" description="FAD-binding FR-type" evidence="17">
    <location>
        <begin position="1081"/>
        <end position="1321"/>
    </location>
</feature>
<dbReference type="PROSITE" id="PS51384">
    <property type="entry name" value="FAD_FR"/>
    <property type="match status" value="1"/>
</dbReference>
<feature type="transmembrane region" description="Helical" evidence="15">
    <location>
        <begin position="125"/>
        <end position="150"/>
    </location>
</feature>
<evidence type="ECO:0000256" key="12">
    <source>
        <dbReference type="ARBA" id="ARBA00023004"/>
    </source>
</evidence>
<evidence type="ECO:0000256" key="3">
    <source>
        <dbReference type="ARBA" id="ARBA00001974"/>
    </source>
</evidence>
<comment type="caution">
    <text evidence="18">The sequence shown here is derived from an EMBL/GenBank/DDBJ whole genome shotgun (WGS) entry which is preliminary data.</text>
</comment>
<keyword evidence="6" id="KW-0285">Flavoprotein</keyword>
<protein>
    <recommendedName>
        <fullName evidence="20">Cytochrome P450</fullName>
    </recommendedName>
</protein>
<dbReference type="InterPro" id="IPR001709">
    <property type="entry name" value="Flavoprot_Pyr_Nucl_cyt_Rdtase"/>
</dbReference>
<dbReference type="InterPro" id="IPR008254">
    <property type="entry name" value="Flavodoxin/NO_synth"/>
</dbReference>
<evidence type="ECO:0000313" key="19">
    <source>
        <dbReference type="Proteomes" id="UP001521116"/>
    </source>
</evidence>
<dbReference type="PROSITE" id="PS00086">
    <property type="entry name" value="CYTOCHROME_P450"/>
    <property type="match status" value="1"/>
</dbReference>
<keyword evidence="5" id="KW-0813">Transport</keyword>
<reference evidence="18 19" key="1">
    <citation type="submission" date="2024-02" db="EMBL/GenBank/DDBJ databases">
        <title>De novo assembly and annotation of 12 fungi associated with fruit tree decline syndrome in Ontario, Canada.</title>
        <authorList>
            <person name="Sulman M."/>
            <person name="Ellouze W."/>
            <person name="Ilyukhin E."/>
        </authorList>
    </citation>
    <scope>NUCLEOTIDE SEQUENCE [LARGE SCALE GENOMIC DNA]</scope>
    <source>
        <strain evidence="18 19">M1-105</strain>
    </source>
</reference>
<proteinExistence type="inferred from homology"/>
<dbReference type="EMBL" id="JAJVDC020000309">
    <property type="protein sequence ID" value="KAL1615517.1"/>
    <property type="molecule type" value="Genomic_DNA"/>
</dbReference>
<comment type="cofactor">
    <cofactor evidence="1">
        <name>FMN</name>
        <dbReference type="ChEBI" id="CHEBI:58210"/>
    </cofactor>
</comment>
<dbReference type="Pfam" id="PF20684">
    <property type="entry name" value="Fung_rhodopsin"/>
    <property type="match status" value="1"/>
</dbReference>
<dbReference type="SUPFAM" id="SSF63380">
    <property type="entry name" value="Riboflavin synthase domain-like"/>
    <property type="match status" value="1"/>
</dbReference>
<feature type="region of interest" description="Disordered" evidence="14">
    <location>
        <begin position="883"/>
        <end position="902"/>
    </location>
</feature>
<keyword evidence="15" id="KW-1133">Transmembrane helix</keyword>
<dbReference type="InterPro" id="IPR017927">
    <property type="entry name" value="FAD-bd_FR_type"/>
</dbReference>
<evidence type="ECO:0008006" key="20">
    <source>
        <dbReference type="Google" id="ProtNLM"/>
    </source>
</evidence>
<keyword evidence="11" id="KW-0560">Oxidoreductase</keyword>
<dbReference type="Pfam" id="PF00667">
    <property type="entry name" value="FAD_binding_1"/>
    <property type="match status" value="1"/>
</dbReference>